<dbReference type="Proteomes" id="UP000678393">
    <property type="component" value="Unassembled WGS sequence"/>
</dbReference>
<name>A0A8S4A572_9EUPU</name>
<proteinExistence type="predicted"/>
<evidence type="ECO:0000313" key="2">
    <source>
        <dbReference type="EMBL" id="CAG5134126.1"/>
    </source>
</evidence>
<feature type="compositionally biased region" description="Basic and acidic residues" evidence="1">
    <location>
        <begin position="8"/>
        <end position="29"/>
    </location>
</feature>
<accession>A0A8S4A572</accession>
<comment type="caution">
    <text evidence="2">The sequence shown here is derived from an EMBL/GenBank/DDBJ whole genome shotgun (WGS) entry which is preliminary data.</text>
</comment>
<keyword evidence="3" id="KW-1185">Reference proteome</keyword>
<dbReference type="EMBL" id="CAJHNH020006846">
    <property type="protein sequence ID" value="CAG5134126.1"/>
    <property type="molecule type" value="Genomic_DNA"/>
</dbReference>
<protein>
    <submittedName>
        <fullName evidence="2">Uncharacterized protein</fullName>
    </submittedName>
</protein>
<evidence type="ECO:0000313" key="3">
    <source>
        <dbReference type="Proteomes" id="UP000678393"/>
    </source>
</evidence>
<organism evidence="2 3">
    <name type="scientific">Candidula unifasciata</name>
    <dbReference type="NCBI Taxonomy" id="100452"/>
    <lineage>
        <taxon>Eukaryota</taxon>
        <taxon>Metazoa</taxon>
        <taxon>Spiralia</taxon>
        <taxon>Lophotrochozoa</taxon>
        <taxon>Mollusca</taxon>
        <taxon>Gastropoda</taxon>
        <taxon>Heterobranchia</taxon>
        <taxon>Euthyneura</taxon>
        <taxon>Panpulmonata</taxon>
        <taxon>Eupulmonata</taxon>
        <taxon>Stylommatophora</taxon>
        <taxon>Helicina</taxon>
        <taxon>Helicoidea</taxon>
        <taxon>Geomitridae</taxon>
        <taxon>Candidula</taxon>
    </lineage>
</organism>
<gene>
    <name evidence="2" type="ORF">CUNI_LOCUS19684</name>
</gene>
<sequence length="121" mass="13701">MSFLKFWGKKEKSADDDPKKDEVDPEVEKRRLRHSLSISRSGRFKQKKRDRGQIQPELFSGQEDKHDSDGTPDVTTSGSHTANGIRPSHNTSHPRSPNTKCRDVNSKISAENMRLGRSVVT</sequence>
<feature type="compositionally biased region" description="Polar residues" evidence="1">
    <location>
        <begin position="73"/>
        <end position="99"/>
    </location>
</feature>
<feature type="region of interest" description="Disordered" evidence="1">
    <location>
        <begin position="1"/>
        <end position="121"/>
    </location>
</feature>
<reference evidence="2" key="1">
    <citation type="submission" date="2021-04" db="EMBL/GenBank/DDBJ databases">
        <authorList>
            <consortium name="Molecular Ecology Group"/>
        </authorList>
    </citation>
    <scope>NUCLEOTIDE SEQUENCE</scope>
</reference>
<dbReference type="AlphaFoldDB" id="A0A8S4A572"/>
<evidence type="ECO:0000256" key="1">
    <source>
        <dbReference type="SAM" id="MobiDB-lite"/>
    </source>
</evidence>